<evidence type="ECO:0000259" key="7">
    <source>
        <dbReference type="PROSITE" id="PS51387"/>
    </source>
</evidence>
<dbReference type="PANTHER" id="PTHR42973">
    <property type="entry name" value="BINDING OXIDOREDUCTASE, PUTATIVE (AFU_ORTHOLOGUE AFUA_1G17690)-RELATED"/>
    <property type="match status" value="1"/>
</dbReference>
<keyword evidence="9" id="KW-1185">Reference proteome</keyword>
<gene>
    <name evidence="8" type="ORF">CLV35_3208</name>
</gene>
<keyword evidence="3" id="KW-0285">Flavoprotein</keyword>
<dbReference type="InterPro" id="IPR006094">
    <property type="entry name" value="Oxid_FAD_bind_N"/>
</dbReference>
<reference evidence="8 9" key="1">
    <citation type="submission" date="2018-10" db="EMBL/GenBank/DDBJ databases">
        <title>Genomic Encyclopedia of Archaeal and Bacterial Type Strains, Phase II (KMG-II): from individual species to whole genera.</title>
        <authorList>
            <person name="Goeker M."/>
        </authorList>
    </citation>
    <scope>NUCLEOTIDE SEQUENCE [LARGE SCALE GENOMIC DNA]</scope>
    <source>
        <strain evidence="8 9">RP-AC37</strain>
    </source>
</reference>
<dbReference type="FunCoup" id="A0A420XMC4">
    <property type="interactions" value="1"/>
</dbReference>
<dbReference type="Proteomes" id="UP000281955">
    <property type="component" value="Unassembled WGS sequence"/>
</dbReference>
<protein>
    <submittedName>
        <fullName evidence="8">FAD/FMN-containing dehydrogenase</fullName>
    </submittedName>
</protein>
<dbReference type="GO" id="GO:0016491">
    <property type="term" value="F:oxidoreductase activity"/>
    <property type="evidence" value="ECO:0007669"/>
    <property type="project" value="UniProtKB-KW"/>
</dbReference>
<evidence type="ECO:0000256" key="4">
    <source>
        <dbReference type="ARBA" id="ARBA00022827"/>
    </source>
</evidence>
<dbReference type="RefSeq" id="WP_121194478.1">
    <property type="nucleotide sequence ID" value="NZ_RBWV01000014.1"/>
</dbReference>
<dbReference type="PANTHER" id="PTHR42973:SF39">
    <property type="entry name" value="FAD-BINDING PCMH-TYPE DOMAIN-CONTAINING PROTEIN"/>
    <property type="match status" value="1"/>
</dbReference>
<dbReference type="InParanoid" id="A0A420XMC4"/>
<dbReference type="InterPro" id="IPR016167">
    <property type="entry name" value="FAD-bd_PCMH_sub1"/>
</dbReference>
<dbReference type="EMBL" id="RBWV01000014">
    <property type="protein sequence ID" value="RKS71410.1"/>
    <property type="molecule type" value="Genomic_DNA"/>
</dbReference>
<dbReference type="InterPro" id="IPR036318">
    <property type="entry name" value="FAD-bd_PCMH-like_sf"/>
</dbReference>
<evidence type="ECO:0000256" key="1">
    <source>
        <dbReference type="ARBA" id="ARBA00001974"/>
    </source>
</evidence>
<accession>A0A420XMC4</accession>
<evidence type="ECO:0000256" key="2">
    <source>
        <dbReference type="ARBA" id="ARBA00005466"/>
    </source>
</evidence>
<dbReference type="AlphaFoldDB" id="A0A420XMC4"/>
<comment type="caution">
    <text evidence="8">The sequence shown here is derived from an EMBL/GenBank/DDBJ whole genome shotgun (WGS) entry which is preliminary data.</text>
</comment>
<feature type="domain" description="FAD-binding PCMH-type" evidence="7">
    <location>
        <begin position="54"/>
        <end position="224"/>
    </location>
</feature>
<feature type="region of interest" description="Disordered" evidence="6">
    <location>
        <begin position="1"/>
        <end position="24"/>
    </location>
</feature>
<name>A0A420XMC4_9ACTN</name>
<evidence type="ECO:0000256" key="3">
    <source>
        <dbReference type="ARBA" id="ARBA00022630"/>
    </source>
</evidence>
<dbReference type="InterPro" id="IPR050416">
    <property type="entry name" value="FAD-linked_Oxidoreductase"/>
</dbReference>
<proteinExistence type="inferred from homology"/>
<evidence type="ECO:0000256" key="6">
    <source>
        <dbReference type="SAM" id="MobiDB-lite"/>
    </source>
</evidence>
<dbReference type="OrthoDB" id="3682986at2"/>
<evidence type="ECO:0000313" key="9">
    <source>
        <dbReference type="Proteomes" id="UP000281955"/>
    </source>
</evidence>
<keyword evidence="4" id="KW-0274">FAD</keyword>
<dbReference type="Gene3D" id="3.40.462.20">
    <property type="match status" value="1"/>
</dbReference>
<evidence type="ECO:0000313" key="8">
    <source>
        <dbReference type="EMBL" id="RKS71410.1"/>
    </source>
</evidence>
<dbReference type="InterPro" id="IPR016169">
    <property type="entry name" value="FAD-bd_PCMH_sub2"/>
</dbReference>
<organism evidence="8 9">
    <name type="scientific">Motilibacter peucedani</name>
    <dbReference type="NCBI Taxonomy" id="598650"/>
    <lineage>
        <taxon>Bacteria</taxon>
        <taxon>Bacillati</taxon>
        <taxon>Actinomycetota</taxon>
        <taxon>Actinomycetes</taxon>
        <taxon>Motilibacterales</taxon>
        <taxon>Motilibacteraceae</taxon>
        <taxon>Motilibacter</taxon>
    </lineage>
</organism>
<comment type="similarity">
    <text evidence="2">Belongs to the oxygen-dependent FAD-linked oxidoreductase family.</text>
</comment>
<sequence length="474" mass="49596">MSTPVQSADVLPTTHFPTQSRHGAPSLRELCGGAVHLPGDPGYDDARQPWNVAVDQRPAAVAYPASAAEVSEVVRAAAAAGLRVAVQGTGHNAGPLGDLRDAVLLRTSAMIGVRVDAARRRVTVGAGTLWLEAVEAAAQHGLAVLHGSSPDVGVVGYCLGGGMGWYARKLGFAAHSITGAELVLADGSVVRVSPEENPDLLWGLRGGGGNIGIVTELEIEAFDFTTAYAGMLVWDWERAAEVLPVWAAWAREVDESVTTSFRLLQLPPLPVIPEPFRGRNLVVIDGAVMGDTPAVSALLAPLRALHPELDTFAHVPVETLTRLHMDPEGPTPGVSNTVLLSELTPEGIETFLRVAGPGSGSPLLAAEIRQLGGAVSRPAPYKAALSHLEGDFLVFGVGIAATPEMGAAVAAGAAALVEALSPWASRQCYLNFVEHATDTSTGYAAGSWHRLQRLRREVDPQGLLRANHGVPVAE</sequence>
<dbReference type="PROSITE" id="PS00862">
    <property type="entry name" value="OX2_COVAL_FAD"/>
    <property type="match status" value="1"/>
</dbReference>
<dbReference type="InterPro" id="IPR006093">
    <property type="entry name" value="Oxy_OxRdtase_FAD_BS"/>
</dbReference>
<evidence type="ECO:0000256" key="5">
    <source>
        <dbReference type="ARBA" id="ARBA00023002"/>
    </source>
</evidence>
<keyword evidence="5" id="KW-0560">Oxidoreductase</keyword>
<comment type="cofactor">
    <cofactor evidence="1">
        <name>FAD</name>
        <dbReference type="ChEBI" id="CHEBI:57692"/>
    </cofactor>
</comment>
<dbReference type="Pfam" id="PF01565">
    <property type="entry name" value="FAD_binding_4"/>
    <property type="match status" value="1"/>
</dbReference>
<dbReference type="SUPFAM" id="SSF56176">
    <property type="entry name" value="FAD-binding/transporter-associated domain-like"/>
    <property type="match status" value="1"/>
</dbReference>
<dbReference type="Gene3D" id="3.30.465.10">
    <property type="match status" value="1"/>
</dbReference>
<dbReference type="PROSITE" id="PS51387">
    <property type="entry name" value="FAD_PCMH"/>
    <property type="match status" value="1"/>
</dbReference>
<dbReference type="Gene3D" id="3.30.43.10">
    <property type="entry name" value="Uridine Diphospho-n-acetylenolpyruvylglucosamine Reductase, domain 2"/>
    <property type="match status" value="1"/>
</dbReference>
<dbReference type="InterPro" id="IPR016166">
    <property type="entry name" value="FAD-bd_PCMH"/>
</dbReference>
<dbReference type="GO" id="GO:0071949">
    <property type="term" value="F:FAD binding"/>
    <property type="evidence" value="ECO:0007669"/>
    <property type="project" value="InterPro"/>
</dbReference>